<dbReference type="AlphaFoldDB" id="A0A918MPL3"/>
<dbReference type="EMBL" id="BMUE01000003">
    <property type="protein sequence ID" value="GGW42598.1"/>
    <property type="molecule type" value="Genomic_DNA"/>
</dbReference>
<feature type="region of interest" description="Disordered" evidence="1">
    <location>
        <begin position="21"/>
        <end position="64"/>
    </location>
</feature>
<sequence length="94" mass="9284">MRVLISSVSCGTTAATGAPKRLVLKPEPDDNGGFALEPVDGGKAVGRSPVGRGTPGPAGKQDPADALGLKVLAAAVERDGLHLIMDGGAGKLPS</sequence>
<dbReference type="Proteomes" id="UP000620224">
    <property type="component" value="Unassembled WGS sequence"/>
</dbReference>
<gene>
    <name evidence="2" type="ORF">GCM10010503_18800</name>
</gene>
<organism evidence="2 3">
    <name type="scientific">Streptomyces lucensis JCM 4490</name>
    <dbReference type="NCBI Taxonomy" id="1306176"/>
    <lineage>
        <taxon>Bacteria</taxon>
        <taxon>Bacillati</taxon>
        <taxon>Actinomycetota</taxon>
        <taxon>Actinomycetes</taxon>
        <taxon>Kitasatosporales</taxon>
        <taxon>Streptomycetaceae</taxon>
        <taxon>Streptomyces</taxon>
    </lineage>
</organism>
<proteinExistence type="predicted"/>
<dbReference type="RefSeq" id="WP_190014670.1">
    <property type="nucleotide sequence ID" value="NZ_BMUE01000003.1"/>
</dbReference>
<protein>
    <submittedName>
        <fullName evidence="2">Uncharacterized protein</fullName>
    </submittedName>
</protein>
<evidence type="ECO:0000313" key="3">
    <source>
        <dbReference type="Proteomes" id="UP000620224"/>
    </source>
</evidence>
<comment type="caution">
    <text evidence="2">The sequence shown here is derived from an EMBL/GenBank/DDBJ whole genome shotgun (WGS) entry which is preliminary data.</text>
</comment>
<evidence type="ECO:0000256" key="1">
    <source>
        <dbReference type="SAM" id="MobiDB-lite"/>
    </source>
</evidence>
<evidence type="ECO:0000313" key="2">
    <source>
        <dbReference type="EMBL" id="GGW42598.1"/>
    </source>
</evidence>
<keyword evidence="3" id="KW-1185">Reference proteome</keyword>
<reference evidence="2" key="1">
    <citation type="journal article" date="2014" name="Int. J. Syst. Evol. Microbiol.">
        <title>Complete genome sequence of Corynebacterium casei LMG S-19264T (=DSM 44701T), isolated from a smear-ripened cheese.</title>
        <authorList>
            <consortium name="US DOE Joint Genome Institute (JGI-PGF)"/>
            <person name="Walter F."/>
            <person name="Albersmeier A."/>
            <person name="Kalinowski J."/>
            <person name="Ruckert C."/>
        </authorList>
    </citation>
    <scope>NUCLEOTIDE SEQUENCE</scope>
    <source>
        <strain evidence="2">JCM 4490</strain>
    </source>
</reference>
<accession>A0A918MPL3</accession>
<reference evidence="2" key="2">
    <citation type="submission" date="2020-09" db="EMBL/GenBank/DDBJ databases">
        <authorList>
            <person name="Sun Q."/>
            <person name="Ohkuma M."/>
        </authorList>
    </citation>
    <scope>NUCLEOTIDE SEQUENCE</scope>
    <source>
        <strain evidence="2">JCM 4490</strain>
    </source>
</reference>
<name>A0A918MPL3_9ACTN</name>